<dbReference type="PANTHER" id="PTHR34894:SF5">
    <property type="entry name" value="EF-HAND DOMAIN-CONTAINING PROTEIN"/>
    <property type="match status" value="1"/>
</dbReference>
<dbReference type="EMBL" id="LGRX02028288">
    <property type="protein sequence ID" value="KAK3248245.1"/>
    <property type="molecule type" value="Genomic_DNA"/>
</dbReference>
<evidence type="ECO:0000256" key="3">
    <source>
        <dbReference type="SAM" id="MobiDB-lite"/>
    </source>
</evidence>
<feature type="coiled-coil region" evidence="2">
    <location>
        <begin position="478"/>
        <end position="505"/>
    </location>
</feature>
<organism evidence="5 6">
    <name type="scientific">Cymbomonas tetramitiformis</name>
    <dbReference type="NCBI Taxonomy" id="36881"/>
    <lineage>
        <taxon>Eukaryota</taxon>
        <taxon>Viridiplantae</taxon>
        <taxon>Chlorophyta</taxon>
        <taxon>Pyramimonadophyceae</taxon>
        <taxon>Pyramimonadales</taxon>
        <taxon>Pyramimonadaceae</taxon>
        <taxon>Cymbomonas</taxon>
    </lineage>
</organism>
<keyword evidence="2" id="KW-0175">Coiled coil</keyword>
<evidence type="ECO:0000256" key="2">
    <source>
        <dbReference type="SAM" id="Coils"/>
    </source>
</evidence>
<evidence type="ECO:0000256" key="1">
    <source>
        <dbReference type="ARBA" id="ARBA00022837"/>
    </source>
</evidence>
<comment type="caution">
    <text evidence="5">The sequence shown here is derived from an EMBL/GenBank/DDBJ whole genome shotgun (WGS) entry which is preliminary data.</text>
</comment>
<dbReference type="InterPro" id="IPR011992">
    <property type="entry name" value="EF-hand-dom_pair"/>
</dbReference>
<evidence type="ECO:0000313" key="5">
    <source>
        <dbReference type="EMBL" id="KAK3248245.1"/>
    </source>
</evidence>
<keyword evidence="6" id="KW-1185">Reference proteome</keyword>
<feature type="compositionally biased region" description="Basic residues" evidence="3">
    <location>
        <begin position="138"/>
        <end position="154"/>
    </location>
</feature>
<feature type="domain" description="EF-hand" evidence="4">
    <location>
        <begin position="371"/>
        <end position="406"/>
    </location>
</feature>
<reference evidence="5 6" key="1">
    <citation type="journal article" date="2015" name="Genome Biol. Evol.">
        <title>Comparative Genomics of a Bacterivorous Green Alga Reveals Evolutionary Causalities and Consequences of Phago-Mixotrophic Mode of Nutrition.</title>
        <authorList>
            <person name="Burns J.A."/>
            <person name="Paasch A."/>
            <person name="Narechania A."/>
            <person name="Kim E."/>
        </authorList>
    </citation>
    <scope>NUCLEOTIDE SEQUENCE [LARGE SCALE GENOMIC DNA]</scope>
    <source>
        <strain evidence="5 6">PLY_AMNH</strain>
    </source>
</reference>
<evidence type="ECO:0000313" key="6">
    <source>
        <dbReference type="Proteomes" id="UP001190700"/>
    </source>
</evidence>
<dbReference type="PROSITE" id="PS00018">
    <property type="entry name" value="EF_HAND_1"/>
    <property type="match status" value="1"/>
</dbReference>
<dbReference type="InterPro" id="IPR002048">
    <property type="entry name" value="EF_hand_dom"/>
</dbReference>
<gene>
    <name evidence="5" type="ORF">CYMTET_42280</name>
</gene>
<feature type="region of interest" description="Disordered" evidence="3">
    <location>
        <begin position="94"/>
        <end position="174"/>
    </location>
</feature>
<name>A0AAE0F2R9_9CHLO</name>
<dbReference type="GO" id="GO:0005509">
    <property type="term" value="F:calcium ion binding"/>
    <property type="evidence" value="ECO:0007669"/>
    <property type="project" value="InterPro"/>
</dbReference>
<feature type="region of interest" description="Disordered" evidence="3">
    <location>
        <begin position="582"/>
        <end position="651"/>
    </location>
</feature>
<protein>
    <recommendedName>
        <fullName evidence="4">EF-hand domain-containing protein</fullName>
    </recommendedName>
</protein>
<accession>A0AAE0F2R9</accession>
<dbReference type="PANTHER" id="PTHR34894">
    <property type="entry name" value="SAM-DEPENDENT METHYLTRANSFERASE RSMI, CONSERVED SITE"/>
    <property type="match status" value="1"/>
</dbReference>
<proteinExistence type="predicted"/>
<keyword evidence="1" id="KW-0106">Calcium</keyword>
<dbReference type="PROSITE" id="PS50222">
    <property type="entry name" value="EF_HAND_2"/>
    <property type="match status" value="1"/>
</dbReference>
<evidence type="ECO:0000259" key="4">
    <source>
        <dbReference type="PROSITE" id="PS50222"/>
    </source>
</evidence>
<dbReference type="Gene3D" id="1.10.238.10">
    <property type="entry name" value="EF-hand"/>
    <property type="match status" value="1"/>
</dbReference>
<dbReference type="Proteomes" id="UP001190700">
    <property type="component" value="Unassembled WGS sequence"/>
</dbReference>
<feature type="compositionally biased region" description="Acidic residues" evidence="3">
    <location>
        <begin position="111"/>
        <end position="133"/>
    </location>
</feature>
<sequence length="651" mass="72651">MSAIGVSGVSAAAVQGMGTSAAEEALLNLKTNNQMLERELQHYEERLTKSEAEREQAVSLAVASLEDELSSIIDERDDLTQRIRFLERQLAKAREDRQRAVPVDHAATQTDIEEVVDEDGSDADEDLEEDDLEGTGKSSRRKKRRTKGREKRKAQSGSRGAGEERERTQTSKARLGGFDNLLKSDRVGRIKPKGQICKIISQIYCEKITIDQVDDREGNPRTPLAEFCYDWHLNRYGLRNLAEMNLLDLIASVKHYAKECLKIKLFAQFCNLAGERMHTLEHFNFYLYCMQVISSNVSMLFPDTEDMIYWLKPLRVLDIIRVIYPNLADNSVLRDFMASRVEALMDPKAKMYNADAVLDLLLDEWHRRAERNIAHLKALFRAGDADEDGLLTYDEFLSVVRHADSLRAEREIVRMYRECLLISGDGETVDVESFVSVGRTHGLSNWKIDYNISGVTGKKTPVVTGDDDVSKENLFSMLDSALASAESLEDQIQILKSKLGESHETVLCASKQHTFFQMKYKERDDAEGTWLAYRVLIGEVRAAMVRYKGGLKRIVGLVKSSIAFMNRDRANSSYTSPLQNMLQQSKDEGGVRPSGFGGVAEGEEGGALIPNSTPPIAAGGDSQAVEATTALSMLKGQNEAGATAELPPSET</sequence>
<dbReference type="InterPro" id="IPR018247">
    <property type="entry name" value="EF_Hand_1_Ca_BS"/>
</dbReference>
<dbReference type="SUPFAM" id="SSF47473">
    <property type="entry name" value="EF-hand"/>
    <property type="match status" value="1"/>
</dbReference>
<dbReference type="AlphaFoldDB" id="A0AAE0F2R9"/>